<comment type="caution">
    <text evidence="9">The sequence shown here is derived from an EMBL/GenBank/DDBJ whole genome shotgun (WGS) entry which is preliminary data.</text>
</comment>
<gene>
    <name evidence="9" type="ORF">GX618_03315</name>
</gene>
<name>A0A847EUT0_9BACT</name>
<feature type="transmembrane region" description="Helical" evidence="8">
    <location>
        <begin position="175"/>
        <end position="191"/>
    </location>
</feature>
<dbReference type="GO" id="GO:0005886">
    <property type="term" value="C:plasma membrane"/>
    <property type="evidence" value="ECO:0007669"/>
    <property type="project" value="UniProtKB-SubCell"/>
</dbReference>
<keyword evidence="3" id="KW-0328">Glycosyltransferase</keyword>
<dbReference type="EMBL" id="JAAZAL010000118">
    <property type="protein sequence ID" value="NLE31278.1"/>
    <property type="molecule type" value="Genomic_DNA"/>
</dbReference>
<evidence type="ECO:0000313" key="9">
    <source>
        <dbReference type="EMBL" id="NLE31278.1"/>
    </source>
</evidence>
<evidence type="ECO:0000256" key="7">
    <source>
        <dbReference type="ARBA" id="ARBA00023136"/>
    </source>
</evidence>
<keyword evidence="4 9" id="KW-0808">Transferase</keyword>
<evidence type="ECO:0000256" key="3">
    <source>
        <dbReference type="ARBA" id="ARBA00022676"/>
    </source>
</evidence>
<dbReference type="AlphaFoldDB" id="A0A847EUT0"/>
<feature type="transmembrane region" description="Helical" evidence="8">
    <location>
        <begin position="365"/>
        <end position="382"/>
    </location>
</feature>
<feature type="transmembrane region" description="Helical" evidence="8">
    <location>
        <begin position="211"/>
        <end position="232"/>
    </location>
</feature>
<keyword evidence="6 8" id="KW-1133">Transmembrane helix</keyword>
<keyword evidence="2" id="KW-1003">Cell membrane</keyword>
<evidence type="ECO:0000256" key="2">
    <source>
        <dbReference type="ARBA" id="ARBA00022475"/>
    </source>
</evidence>
<evidence type="ECO:0000256" key="1">
    <source>
        <dbReference type="ARBA" id="ARBA00004651"/>
    </source>
</evidence>
<dbReference type="GO" id="GO:0016763">
    <property type="term" value="F:pentosyltransferase activity"/>
    <property type="evidence" value="ECO:0007669"/>
    <property type="project" value="TreeGrafter"/>
</dbReference>
<dbReference type="PANTHER" id="PTHR33908:SF11">
    <property type="entry name" value="MEMBRANE PROTEIN"/>
    <property type="match status" value="1"/>
</dbReference>
<dbReference type="GO" id="GO:0009103">
    <property type="term" value="P:lipopolysaccharide biosynthetic process"/>
    <property type="evidence" value="ECO:0007669"/>
    <property type="project" value="UniProtKB-ARBA"/>
</dbReference>
<keyword evidence="7 8" id="KW-0472">Membrane</keyword>
<feature type="transmembrane region" description="Helical" evidence="8">
    <location>
        <begin position="394"/>
        <end position="415"/>
    </location>
</feature>
<feature type="transmembrane region" description="Helical" evidence="8">
    <location>
        <begin position="446"/>
        <end position="467"/>
    </location>
</feature>
<feature type="transmembrane region" description="Helical" evidence="8">
    <location>
        <begin position="311"/>
        <end position="330"/>
    </location>
</feature>
<feature type="transmembrane region" description="Helical" evidence="8">
    <location>
        <begin position="83"/>
        <end position="102"/>
    </location>
</feature>
<proteinExistence type="predicted"/>
<feature type="transmembrane region" description="Helical" evidence="8">
    <location>
        <begin position="114"/>
        <end position="135"/>
    </location>
</feature>
<evidence type="ECO:0000256" key="8">
    <source>
        <dbReference type="SAM" id="Phobius"/>
    </source>
</evidence>
<evidence type="ECO:0000256" key="5">
    <source>
        <dbReference type="ARBA" id="ARBA00022692"/>
    </source>
</evidence>
<dbReference type="PANTHER" id="PTHR33908">
    <property type="entry name" value="MANNOSYLTRANSFERASE YKCB-RELATED"/>
    <property type="match status" value="1"/>
</dbReference>
<dbReference type="InterPro" id="IPR050297">
    <property type="entry name" value="LipidA_mod_glycosyltrf_83"/>
</dbReference>
<evidence type="ECO:0000313" key="10">
    <source>
        <dbReference type="Proteomes" id="UP000554004"/>
    </source>
</evidence>
<organism evidence="9 10">
    <name type="scientific">Candidatus Dojkabacteria bacterium</name>
    <dbReference type="NCBI Taxonomy" id="2099670"/>
    <lineage>
        <taxon>Bacteria</taxon>
        <taxon>Candidatus Dojkabacteria</taxon>
    </lineage>
</organism>
<evidence type="ECO:0000256" key="4">
    <source>
        <dbReference type="ARBA" id="ARBA00022679"/>
    </source>
</evidence>
<evidence type="ECO:0000256" key="6">
    <source>
        <dbReference type="ARBA" id="ARBA00022989"/>
    </source>
</evidence>
<sequence length="619" mass="72705">MKLHLSKNAKIVLLIIFVYAISLALLSYFRFALYDEKLYLHETVMMSEILRNGEWIGNYGIGVHGFLFKLPVALVYLITGPSIYVATLFHIILASITAWSFYLLIEKVPKLKKWSVWAVLLLLSNYSFFSWSLTFHREIPMIFSLMLFAYNIINNPRKLVLNGFLLLLILDAKEYLFFCILPALGIYLLILKYTEIKNIWKSMIFALKDYFIILAPSLVFLILMFTTSIIPINMFNASFLGLTEGKLNYQIRQIEPEYALSDGTSGENSNKIVKVLEKIAYFREDSVEGRLSYSIFLFLGYLEKFLYVSNFSFQGIPLIILLCTLFSSIYYIKNKSRIRTQILFPFLFIWSYLGIYILRVSHQRYILPLVPFCILFFLLFLSSISRKETKSKKYLGLILLSSFLVSLILIFYNDFFGIKELFNIFSSIILYLIFSFMYTIERNRNFIVKILLVFVISASLFINIYSISTKNQIYRSSLWGVNGEAQRIAGMINPEDVIFVDCKSGTISEFTYLINFYRRNNYLPIEWHWNLNRNLVRRELDAIEISPNFYYQIPLDDMEIFEQEIKDRGINKIILLKSQVKDNKFPLEDYIEVFKNSDWVVLDTKEGLKNKDIYIFKVM</sequence>
<feature type="transmembrane region" description="Helical" evidence="8">
    <location>
        <begin position="55"/>
        <end position="76"/>
    </location>
</feature>
<feature type="transmembrane region" description="Helical" evidence="8">
    <location>
        <begin position="342"/>
        <end position="359"/>
    </location>
</feature>
<keyword evidence="5 8" id="KW-0812">Transmembrane</keyword>
<accession>A0A847EUT0</accession>
<dbReference type="Proteomes" id="UP000554004">
    <property type="component" value="Unassembled WGS sequence"/>
</dbReference>
<reference evidence="9 10" key="1">
    <citation type="journal article" date="2020" name="Biotechnol. Biofuels">
        <title>New insights from the biogas microbiome by comprehensive genome-resolved metagenomics of nearly 1600 species originating from multiple anaerobic digesters.</title>
        <authorList>
            <person name="Campanaro S."/>
            <person name="Treu L."/>
            <person name="Rodriguez-R L.M."/>
            <person name="Kovalovszki A."/>
            <person name="Ziels R.M."/>
            <person name="Maus I."/>
            <person name="Zhu X."/>
            <person name="Kougias P.G."/>
            <person name="Basile A."/>
            <person name="Luo G."/>
            <person name="Schluter A."/>
            <person name="Konstantinidis K.T."/>
            <person name="Angelidaki I."/>
        </authorList>
    </citation>
    <scope>NUCLEOTIDE SEQUENCE [LARGE SCALE GENOMIC DNA]</scope>
    <source>
        <strain evidence="9">AS06rmzACSIP_421</strain>
    </source>
</reference>
<feature type="transmembrane region" description="Helical" evidence="8">
    <location>
        <begin position="421"/>
        <end position="439"/>
    </location>
</feature>
<comment type="subcellular location">
    <subcellularLocation>
        <location evidence="1">Cell membrane</location>
        <topology evidence="1">Multi-pass membrane protein</topology>
    </subcellularLocation>
</comment>
<protein>
    <submittedName>
        <fullName evidence="9">Glycosyltransferase family 39 protein</fullName>
    </submittedName>
</protein>
<feature type="transmembrane region" description="Helical" evidence="8">
    <location>
        <begin position="12"/>
        <end position="31"/>
    </location>
</feature>